<sequence>MISLLVIRGPILNIKQDRLLENYHFQDVACRDTLKKEQEAILAIYNAEDVDNTQPDERQASTVTLPLPSEHNAKSQYNGSVHKTIETSRTLSIISKCPTKVSDFLHSILSKISRCIPCLHLDLENYNTDLFDDSLRGLDLFGATPLDTMPVIEDIELVKQINDLWNFFCKLDTLKSGLSRANDEALYTQLQSKTPKHRHECSPVEMLAMSVMEDAKSGSNI</sequence>
<proteinExistence type="predicted"/>
<protein>
    <submittedName>
        <fullName evidence="1">Uncharacterized protein</fullName>
    </submittedName>
</protein>
<dbReference type="EMBL" id="JAUEPR010000008">
    <property type="protein sequence ID" value="KAK0481342.1"/>
    <property type="molecule type" value="Genomic_DNA"/>
</dbReference>
<organism evidence="1 2">
    <name type="scientific">Armillaria novae-zelandiae</name>
    <dbReference type="NCBI Taxonomy" id="153914"/>
    <lineage>
        <taxon>Eukaryota</taxon>
        <taxon>Fungi</taxon>
        <taxon>Dikarya</taxon>
        <taxon>Basidiomycota</taxon>
        <taxon>Agaricomycotina</taxon>
        <taxon>Agaricomycetes</taxon>
        <taxon>Agaricomycetidae</taxon>
        <taxon>Agaricales</taxon>
        <taxon>Marasmiineae</taxon>
        <taxon>Physalacriaceae</taxon>
        <taxon>Armillaria</taxon>
    </lineage>
</organism>
<gene>
    <name evidence="1" type="ORF">IW261DRAFT_1562643</name>
</gene>
<comment type="caution">
    <text evidence="1">The sequence shown here is derived from an EMBL/GenBank/DDBJ whole genome shotgun (WGS) entry which is preliminary data.</text>
</comment>
<dbReference type="AlphaFoldDB" id="A0AA39PBX0"/>
<accession>A0AA39PBX0</accession>
<evidence type="ECO:0000313" key="2">
    <source>
        <dbReference type="Proteomes" id="UP001175227"/>
    </source>
</evidence>
<dbReference type="Proteomes" id="UP001175227">
    <property type="component" value="Unassembled WGS sequence"/>
</dbReference>
<keyword evidence="2" id="KW-1185">Reference proteome</keyword>
<evidence type="ECO:0000313" key="1">
    <source>
        <dbReference type="EMBL" id="KAK0481342.1"/>
    </source>
</evidence>
<reference evidence="1" key="1">
    <citation type="submission" date="2023-06" db="EMBL/GenBank/DDBJ databases">
        <authorList>
            <consortium name="Lawrence Berkeley National Laboratory"/>
            <person name="Ahrendt S."/>
            <person name="Sahu N."/>
            <person name="Indic B."/>
            <person name="Wong-Bajracharya J."/>
            <person name="Merenyi Z."/>
            <person name="Ke H.-M."/>
            <person name="Monk M."/>
            <person name="Kocsube S."/>
            <person name="Drula E."/>
            <person name="Lipzen A."/>
            <person name="Balint B."/>
            <person name="Henrissat B."/>
            <person name="Andreopoulos B."/>
            <person name="Martin F.M."/>
            <person name="Harder C.B."/>
            <person name="Rigling D."/>
            <person name="Ford K.L."/>
            <person name="Foster G.D."/>
            <person name="Pangilinan J."/>
            <person name="Papanicolaou A."/>
            <person name="Barry K."/>
            <person name="LaButti K."/>
            <person name="Viragh M."/>
            <person name="Koriabine M."/>
            <person name="Yan M."/>
            <person name="Riley R."/>
            <person name="Champramary S."/>
            <person name="Plett K.L."/>
            <person name="Tsai I.J."/>
            <person name="Slot J."/>
            <person name="Sipos G."/>
            <person name="Plett J."/>
            <person name="Nagy L.G."/>
            <person name="Grigoriev I.V."/>
        </authorList>
    </citation>
    <scope>NUCLEOTIDE SEQUENCE</scope>
    <source>
        <strain evidence="1">ICMP 16352</strain>
    </source>
</reference>
<name>A0AA39PBX0_9AGAR</name>